<dbReference type="AlphaFoldDB" id="A0A2W5T0A4"/>
<dbReference type="Gene3D" id="3.60.15.10">
    <property type="entry name" value="Ribonuclease Z/Hydroxyacylglutathione hydrolase-like"/>
    <property type="match status" value="1"/>
</dbReference>
<sequence length="274" mass="29078">MSTSDNTPENSETSHANTDNAAARTNEHIVFGSYTGHIDGPQQAQRLVYEAPPQTRDGQPTSSEASVVSIIKTSVGSMDNSCYLLAVDNDAVLIDAATDAPFLLDLADAAGVKITDVITTHSHYDHVGALQEVLQQTGARHHASAGDAPDLPADADRVAKDGERLDLASEKLAGLHLSGITLHGHTREGLAIAFDPQSSLGVKAPVHVFTGDSLFPGGVGKTSSPEAFNRLLDDVTHKLFDVYDGSTCIHPGHGDDTTLGAEYPHLAEWRERGW</sequence>
<name>A0A2W5T0A4_9CORY</name>
<dbReference type="PANTHER" id="PTHR46233:SF1">
    <property type="entry name" value="CONSERVED PROTEIN"/>
    <property type="match status" value="1"/>
</dbReference>
<dbReference type="EMBL" id="QFRA01000007">
    <property type="protein sequence ID" value="PZR05326.1"/>
    <property type="molecule type" value="Genomic_DNA"/>
</dbReference>
<feature type="domain" description="Metallo-beta-lactamase" evidence="2">
    <location>
        <begin position="79"/>
        <end position="253"/>
    </location>
</feature>
<accession>A0A2W5T0A4</accession>
<comment type="caution">
    <text evidence="3">The sequence shown here is derived from an EMBL/GenBank/DDBJ whole genome shotgun (WGS) entry which is preliminary data.</text>
</comment>
<keyword evidence="3" id="KW-0378">Hydrolase</keyword>
<feature type="region of interest" description="Disordered" evidence="1">
    <location>
        <begin position="1"/>
        <end position="22"/>
    </location>
</feature>
<evidence type="ECO:0000256" key="1">
    <source>
        <dbReference type="SAM" id="MobiDB-lite"/>
    </source>
</evidence>
<dbReference type="InterPro" id="IPR001279">
    <property type="entry name" value="Metallo-B-lactamas"/>
</dbReference>
<feature type="compositionally biased region" description="Polar residues" evidence="1">
    <location>
        <begin position="1"/>
        <end position="20"/>
    </location>
</feature>
<dbReference type="Proteomes" id="UP000249432">
    <property type="component" value="Unassembled WGS sequence"/>
</dbReference>
<dbReference type="SMART" id="SM00849">
    <property type="entry name" value="Lactamase_B"/>
    <property type="match status" value="1"/>
</dbReference>
<dbReference type="GO" id="GO:0016787">
    <property type="term" value="F:hydrolase activity"/>
    <property type="evidence" value="ECO:0007669"/>
    <property type="project" value="UniProtKB-KW"/>
</dbReference>
<reference evidence="3 4" key="1">
    <citation type="submission" date="2017-08" db="EMBL/GenBank/DDBJ databases">
        <title>Infants hospitalized years apart are colonized by the same room-sourced microbial strains.</title>
        <authorList>
            <person name="Brooks B."/>
            <person name="Olm M.R."/>
            <person name="Firek B.A."/>
            <person name="Baker R."/>
            <person name="Thomas B.C."/>
            <person name="Morowitz M.J."/>
            <person name="Banfield J.F."/>
        </authorList>
    </citation>
    <scope>NUCLEOTIDE SEQUENCE [LARGE SCALE GENOMIC DNA]</scope>
    <source>
        <strain evidence="3">S2_003_000_R1_3</strain>
    </source>
</reference>
<evidence type="ECO:0000313" key="4">
    <source>
        <dbReference type="Proteomes" id="UP000249432"/>
    </source>
</evidence>
<protein>
    <submittedName>
        <fullName evidence="3">Zn-dependent hydrolase</fullName>
    </submittedName>
</protein>
<gene>
    <name evidence="3" type="ORF">DI525_04730</name>
</gene>
<dbReference type="SUPFAM" id="SSF56281">
    <property type="entry name" value="Metallo-hydrolase/oxidoreductase"/>
    <property type="match status" value="1"/>
</dbReference>
<dbReference type="Pfam" id="PF00753">
    <property type="entry name" value="Lactamase_B"/>
    <property type="match status" value="1"/>
</dbReference>
<dbReference type="PANTHER" id="PTHR46233">
    <property type="entry name" value="HYDROXYACYLGLUTATHIONE HYDROLASE GLOC"/>
    <property type="match status" value="1"/>
</dbReference>
<evidence type="ECO:0000313" key="3">
    <source>
        <dbReference type="EMBL" id="PZR05326.1"/>
    </source>
</evidence>
<dbReference type="CDD" id="cd06262">
    <property type="entry name" value="metallo-hydrolase-like_MBL-fold"/>
    <property type="match status" value="1"/>
</dbReference>
<evidence type="ECO:0000259" key="2">
    <source>
        <dbReference type="SMART" id="SM00849"/>
    </source>
</evidence>
<organism evidence="3 4">
    <name type="scientific">Corynebacterium kroppenstedtii</name>
    <dbReference type="NCBI Taxonomy" id="161879"/>
    <lineage>
        <taxon>Bacteria</taxon>
        <taxon>Bacillati</taxon>
        <taxon>Actinomycetota</taxon>
        <taxon>Actinomycetes</taxon>
        <taxon>Mycobacteriales</taxon>
        <taxon>Corynebacteriaceae</taxon>
        <taxon>Corynebacterium</taxon>
    </lineage>
</organism>
<proteinExistence type="predicted"/>
<dbReference type="InterPro" id="IPR036866">
    <property type="entry name" value="RibonucZ/Hydroxyglut_hydro"/>
</dbReference>
<dbReference type="InterPro" id="IPR051453">
    <property type="entry name" value="MBL_Glyoxalase_II"/>
</dbReference>